<feature type="transmembrane region" description="Helical" evidence="1">
    <location>
        <begin position="26"/>
        <end position="56"/>
    </location>
</feature>
<evidence type="ECO:0000256" key="1">
    <source>
        <dbReference type="SAM" id="Phobius"/>
    </source>
</evidence>
<reference evidence="2 3" key="1">
    <citation type="journal article" date="2019" name="Int. J. Syst. Evol. Microbiol.">
        <title>The Global Catalogue of Microorganisms (GCM) 10K type strain sequencing project: providing services to taxonomists for standard genome sequencing and annotation.</title>
        <authorList>
            <consortium name="The Broad Institute Genomics Platform"/>
            <consortium name="The Broad Institute Genome Sequencing Center for Infectious Disease"/>
            <person name="Wu L."/>
            <person name="Ma J."/>
        </authorList>
    </citation>
    <scope>NUCLEOTIDE SEQUENCE [LARGE SCALE GENOMIC DNA]</scope>
    <source>
        <strain evidence="2 3">XZYJ18</strain>
    </source>
</reference>
<keyword evidence="1" id="KW-1133">Transmembrane helix</keyword>
<keyword evidence="1" id="KW-0812">Transmembrane</keyword>
<proteinExistence type="predicted"/>
<evidence type="ECO:0000313" key="2">
    <source>
        <dbReference type="EMBL" id="MFC4824695.1"/>
    </source>
</evidence>
<keyword evidence="1" id="KW-0472">Membrane</keyword>
<dbReference type="RefSeq" id="WP_254269580.1">
    <property type="nucleotide sequence ID" value="NZ_CP100400.1"/>
</dbReference>
<dbReference type="AlphaFoldDB" id="A0ABD5Q2C9"/>
<dbReference type="Proteomes" id="UP001595945">
    <property type="component" value="Unassembled WGS sequence"/>
</dbReference>
<comment type="caution">
    <text evidence="2">The sequence shown here is derived from an EMBL/GenBank/DDBJ whole genome shotgun (WGS) entry which is preliminary data.</text>
</comment>
<dbReference type="Pfam" id="PF26067">
    <property type="entry name" value="DUF8024"/>
    <property type="match status" value="1"/>
</dbReference>
<evidence type="ECO:0000313" key="3">
    <source>
        <dbReference type="Proteomes" id="UP001595945"/>
    </source>
</evidence>
<dbReference type="EMBL" id="JBHSHT010000001">
    <property type="protein sequence ID" value="MFC4824695.1"/>
    <property type="molecule type" value="Genomic_DNA"/>
</dbReference>
<keyword evidence="3" id="KW-1185">Reference proteome</keyword>
<organism evidence="2 3">
    <name type="scientific">Halorussus aquaticus</name>
    <dbReference type="NCBI Taxonomy" id="2953748"/>
    <lineage>
        <taxon>Archaea</taxon>
        <taxon>Methanobacteriati</taxon>
        <taxon>Methanobacteriota</taxon>
        <taxon>Stenosarchaea group</taxon>
        <taxon>Halobacteria</taxon>
        <taxon>Halobacteriales</taxon>
        <taxon>Haladaptataceae</taxon>
        <taxon>Halorussus</taxon>
    </lineage>
</organism>
<dbReference type="GeneID" id="73044611"/>
<dbReference type="InterPro" id="IPR058337">
    <property type="entry name" value="DUF8024"/>
</dbReference>
<accession>A0ABD5Q2C9</accession>
<gene>
    <name evidence="2" type="ORF">ACFO9K_10515</name>
</gene>
<name>A0ABD5Q2C9_9EURY</name>
<sequence length="68" mass="7159">MVNIIQNVLDLIGYIGEAAFSFPTSILLVAVGSLLILFSVAVFGYLTAGAVVDLLIPESLGRPPQQRG</sequence>
<protein>
    <submittedName>
        <fullName evidence="2">Uncharacterized protein</fullName>
    </submittedName>
</protein>